<proteinExistence type="predicted"/>
<protein>
    <recommendedName>
        <fullName evidence="1">YjiS-like domain-containing protein</fullName>
    </recommendedName>
</protein>
<dbReference type="AlphaFoldDB" id="A0A917C3W6"/>
<dbReference type="Proteomes" id="UP000606044">
    <property type="component" value="Unassembled WGS sequence"/>
</dbReference>
<evidence type="ECO:0000313" key="2">
    <source>
        <dbReference type="EMBL" id="GGF69436.1"/>
    </source>
</evidence>
<dbReference type="Pfam" id="PF06568">
    <property type="entry name" value="YjiS-like"/>
    <property type="match status" value="1"/>
</dbReference>
<gene>
    <name evidence="2" type="ORF">GCM10007301_31380</name>
</gene>
<organism evidence="2 3">
    <name type="scientific">Azorhizobium oxalatiphilum</name>
    <dbReference type="NCBI Taxonomy" id="980631"/>
    <lineage>
        <taxon>Bacteria</taxon>
        <taxon>Pseudomonadati</taxon>
        <taxon>Pseudomonadota</taxon>
        <taxon>Alphaproteobacteria</taxon>
        <taxon>Hyphomicrobiales</taxon>
        <taxon>Xanthobacteraceae</taxon>
        <taxon>Azorhizobium</taxon>
    </lineage>
</organism>
<reference evidence="2" key="1">
    <citation type="journal article" date="2014" name="Int. J. Syst. Evol. Microbiol.">
        <title>Complete genome sequence of Corynebacterium casei LMG S-19264T (=DSM 44701T), isolated from a smear-ripened cheese.</title>
        <authorList>
            <consortium name="US DOE Joint Genome Institute (JGI-PGF)"/>
            <person name="Walter F."/>
            <person name="Albersmeier A."/>
            <person name="Kalinowski J."/>
            <person name="Ruckert C."/>
        </authorList>
    </citation>
    <scope>NUCLEOTIDE SEQUENCE</scope>
    <source>
        <strain evidence="2">CCM 7897</strain>
    </source>
</reference>
<feature type="domain" description="YjiS-like" evidence="1">
    <location>
        <begin position="29"/>
        <end position="65"/>
    </location>
</feature>
<keyword evidence="3" id="KW-1185">Reference proteome</keyword>
<evidence type="ECO:0000259" key="1">
    <source>
        <dbReference type="Pfam" id="PF06568"/>
    </source>
</evidence>
<name>A0A917C3W6_9HYPH</name>
<dbReference type="InterPro" id="IPR009506">
    <property type="entry name" value="YjiS-like"/>
</dbReference>
<comment type="caution">
    <text evidence="2">The sequence shown here is derived from an EMBL/GenBank/DDBJ whole genome shotgun (WGS) entry which is preliminary data.</text>
</comment>
<accession>A0A917C3W6</accession>
<sequence>MASLGEMKSAVAEPFGARLVGIASVAVRFVRHITQAIARRNELNALGGMSDSMLRDMGIDRGDLRDAASVPWWSDPTEVLVQRSVERQAARRMLLRQMIRKSQI</sequence>
<reference evidence="2" key="2">
    <citation type="submission" date="2020-09" db="EMBL/GenBank/DDBJ databases">
        <authorList>
            <person name="Sun Q."/>
            <person name="Sedlacek I."/>
        </authorList>
    </citation>
    <scope>NUCLEOTIDE SEQUENCE</scope>
    <source>
        <strain evidence="2">CCM 7897</strain>
    </source>
</reference>
<evidence type="ECO:0000313" key="3">
    <source>
        <dbReference type="Proteomes" id="UP000606044"/>
    </source>
</evidence>
<dbReference type="EMBL" id="BMCT01000004">
    <property type="protein sequence ID" value="GGF69436.1"/>
    <property type="molecule type" value="Genomic_DNA"/>
</dbReference>